<dbReference type="Pfam" id="PF17048">
    <property type="entry name" value="Ceramidse_alk_C"/>
    <property type="match status" value="2"/>
</dbReference>
<feature type="active site" description="Nucleophile" evidence="5">
    <location>
        <position position="279"/>
    </location>
</feature>
<dbReference type="AlphaFoldDB" id="A0A7R9QQB7"/>
<dbReference type="EMBL" id="CAJPVJ010007878">
    <property type="protein sequence ID" value="CAG2171558.1"/>
    <property type="molecule type" value="Genomic_DNA"/>
</dbReference>
<dbReference type="GO" id="GO:0046514">
    <property type="term" value="P:ceramide catabolic process"/>
    <property type="evidence" value="ECO:0007669"/>
    <property type="project" value="InterPro"/>
</dbReference>
<comment type="catalytic activity">
    <reaction evidence="7">
        <text>an N-acylsphing-4-enine + H2O = sphing-4-enine + a fatty acid</text>
        <dbReference type="Rhea" id="RHEA:20856"/>
        <dbReference type="ChEBI" id="CHEBI:15377"/>
        <dbReference type="ChEBI" id="CHEBI:28868"/>
        <dbReference type="ChEBI" id="CHEBI:52639"/>
        <dbReference type="ChEBI" id="CHEBI:57756"/>
        <dbReference type="EC" id="3.5.1.23"/>
    </reaction>
</comment>
<dbReference type="GO" id="GO:0042759">
    <property type="term" value="P:long-chain fatty acid biosynthetic process"/>
    <property type="evidence" value="ECO:0007669"/>
    <property type="project" value="TreeGrafter"/>
</dbReference>
<sequence length="722" mass="79641">MNYYSIAICNVFYLLINFILDVRSGDVYSVGFGIGDVTGPAAEINMMGYAQVGQDTAGIHFRLYSRAVVIDDGKGGRVCFASVDVAMVSQLVKLEVIKQLLAKYNGTYTINNVMLGSTHTHSGPGGFMNYLMYNMPSLGFVQQNFDAIVAGIVRSIDSAHTSLTSAKILINSGQLMDTNINRSPIAYQNNPQSERDEYETNTDTTMTLLKFVSTSGQILGVIAWFPVHCTSMNNTNHLISGDNKGYASMRFEQDINGGSLVGKGPFVALFPNSNEGDVSPNTRGPKCIDTGLACDVLTSTCNGNVGKCIASGPGRDMFESTKIIGARQYVFAKELADKATQELSGPIQYIHQTIDMENVTVTLPNNTKVTTCKAAMGFSFASGTTDGPGLFPFKQGDTANILWNKVKSHVKNTTKQMLDCQYPKHVLLPTGDLKFPFPWQPSILPTQIFRIGHVLVASLPSELSTMSGRRLRDAIKREYEKNSAENITVEPVISGLSNTYSSYVVTFEEYQIQRYEGASTIYGPYTLDAYIQQYRYLASKLATNSAVPAGPPEPNYLDQQISLVPGVLFDCTPDGKKFGDCISEPLMEYTIGSTVKVAFVSGNPRNNVRDESTFLAVEKLDTNSNQWTLIATDANWETRFDTIYEGVNSLTHMRLIDRFMWIKTGFPLLSCQSIATIIWEIPNDTAPGVYRIRHFGNYKDWTQTIYTYSGVKHQDISCYGIS</sequence>
<dbReference type="GO" id="GO:0016020">
    <property type="term" value="C:membrane"/>
    <property type="evidence" value="ECO:0007669"/>
    <property type="project" value="GOC"/>
</dbReference>
<protein>
    <recommendedName>
        <fullName evidence="3 7">Neutral ceramidase</fullName>
        <ecNumber evidence="2 7">3.5.1.23</ecNumber>
    </recommendedName>
</protein>
<dbReference type="InterPro" id="IPR031329">
    <property type="entry name" value="NEUT/ALK_ceramidase_N"/>
</dbReference>
<evidence type="ECO:0000256" key="7">
    <source>
        <dbReference type="RuleBase" id="RU366019"/>
    </source>
</evidence>
<evidence type="ECO:0000259" key="10">
    <source>
        <dbReference type="Pfam" id="PF17048"/>
    </source>
</evidence>
<dbReference type="PANTHER" id="PTHR12670:SF1">
    <property type="entry name" value="NEUTRAL CERAMIDASE"/>
    <property type="match status" value="1"/>
</dbReference>
<evidence type="ECO:0000256" key="6">
    <source>
        <dbReference type="PIRSR" id="PIRSR606823-2"/>
    </source>
</evidence>
<feature type="binding site" evidence="6">
    <location>
        <position position="503"/>
    </location>
    <ligand>
        <name>Zn(2+)</name>
        <dbReference type="ChEBI" id="CHEBI:29105"/>
    </ligand>
</feature>
<keyword evidence="7" id="KW-0746">Sphingolipid metabolism</keyword>
<evidence type="ECO:0000256" key="5">
    <source>
        <dbReference type="PIRSR" id="PIRSR606823-1"/>
    </source>
</evidence>
<evidence type="ECO:0000313" key="11">
    <source>
        <dbReference type="EMBL" id="CAD7654371.1"/>
    </source>
</evidence>
<dbReference type="InterPro" id="IPR006823">
    <property type="entry name" value="Ceramidase_alk"/>
</dbReference>
<feature type="domain" description="Neutral/alkaline non-lysosomal ceramidase N-terminal" evidence="9">
    <location>
        <begin position="28"/>
        <end position="532"/>
    </location>
</feature>
<evidence type="ECO:0000256" key="3">
    <source>
        <dbReference type="ARBA" id="ARBA00019235"/>
    </source>
</evidence>
<dbReference type="Gene3D" id="2.60.40.2300">
    <property type="entry name" value="Neutral/alkaline non-lysosomal ceramidase, C-terminal domain"/>
    <property type="match status" value="1"/>
</dbReference>
<comment type="cofactor">
    <cofactor evidence="6">
        <name>Zn(2+)</name>
        <dbReference type="ChEBI" id="CHEBI:29105"/>
    </cofactor>
    <text evidence="6">Binds 1 zinc ion per subunit.</text>
</comment>
<comment type="similarity">
    <text evidence="1 7">Belongs to the neutral ceramidase family.</text>
</comment>
<keyword evidence="12" id="KW-1185">Reference proteome</keyword>
<keyword evidence="7" id="KW-0443">Lipid metabolism</keyword>
<feature type="domain" description="Neutral/alkaline non-lysosomal ceramidase C-terminal" evidence="10">
    <location>
        <begin position="658"/>
        <end position="711"/>
    </location>
</feature>
<dbReference type="GO" id="GO:0046872">
    <property type="term" value="F:metal ion binding"/>
    <property type="evidence" value="ECO:0007669"/>
    <property type="project" value="UniProtKB-KW"/>
</dbReference>
<dbReference type="OrthoDB" id="191371at2759"/>
<feature type="binding site" evidence="6">
    <location>
        <position position="228"/>
    </location>
    <ligand>
        <name>Zn(2+)</name>
        <dbReference type="ChEBI" id="CHEBI:29105"/>
    </ligand>
</feature>
<keyword evidence="8" id="KW-0732">Signal</keyword>
<keyword evidence="4 7" id="KW-0378">Hydrolase</keyword>
<dbReference type="PANTHER" id="PTHR12670">
    <property type="entry name" value="CERAMIDASE"/>
    <property type="match status" value="1"/>
</dbReference>
<evidence type="ECO:0000256" key="1">
    <source>
        <dbReference type="ARBA" id="ARBA00009835"/>
    </source>
</evidence>
<keyword evidence="6" id="KW-0479">Metal-binding</keyword>
<reference evidence="11" key="1">
    <citation type="submission" date="2020-11" db="EMBL/GenBank/DDBJ databases">
        <authorList>
            <person name="Tran Van P."/>
        </authorList>
    </citation>
    <scope>NUCLEOTIDE SEQUENCE</scope>
</reference>
<feature type="binding site" evidence="6">
    <location>
        <position position="119"/>
    </location>
    <ligand>
        <name>Zn(2+)</name>
        <dbReference type="ChEBI" id="CHEBI:29105"/>
    </ligand>
</feature>
<keyword evidence="6" id="KW-0862">Zinc</keyword>
<proteinExistence type="inferred from homology"/>
<evidence type="ECO:0000259" key="9">
    <source>
        <dbReference type="Pfam" id="PF04734"/>
    </source>
</evidence>
<organism evidence="11">
    <name type="scientific">Oppiella nova</name>
    <dbReference type="NCBI Taxonomy" id="334625"/>
    <lineage>
        <taxon>Eukaryota</taxon>
        <taxon>Metazoa</taxon>
        <taxon>Ecdysozoa</taxon>
        <taxon>Arthropoda</taxon>
        <taxon>Chelicerata</taxon>
        <taxon>Arachnida</taxon>
        <taxon>Acari</taxon>
        <taxon>Acariformes</taxon>
        <taxon>Sarcoptiformes</taxon>
        <taxon>Oribatida</taxon>
        <taxon>Brachypylina</taxon>
        <taxon>Oppioidea</taxon>
        <taxon>Oppiidae</taxon>
        <taxon>Oppiella</taxon>
    </lineage>
</organism>
<dbReference type="GO" id="GO:0046512">
    <property type="term" value="P:sphingosine biosynthetic process"/>
    <property type="evidence" value="ECO:0007669"/>
    <property type="project" value="TreeGrafter"/>
</dbReference>
<dbReference type="InterPro" id="IPR038445">
    <property type="entry name" value="NCDase_C_sf"/>
</dbReference>
<evidence type="ECO:0000256" key="4">
    <source>
        <dbReference type="ARBA" id="ARBA00022801"/>
    </source>
</evidence>
<dbReference type="Pfam" id="PF04734">
    <property type="entry name" value="Ceramidase_alk"/>
    <property type="match status" value="1"/>
</dbReference>
<dbReference type="EC" id="3.5.1.23" evidence="2 7"/>
<evidence type="ECO:0000256" key="8">
    <source>
        <dbReference type="SAM" id="SignalP"/>
    </source>
</evidence>
<dbReference type="GO" id="GO:0005576">
    <property type="term" value="C:extracellular region"/>
    <property type="evidence" value="ECO:0007669"/>
    <property type="project" value="TreeGrafter"/>
</dbReference>
<accession>A0A7R9QQB7</accession>
<feature type="binding site" evidence="6">
    <location>
        <position position="462"/>
    </location>
    <ligand>
        <name>Zn(2+)</name>
        <dbReference type="ChEBI" id="CHEBI:29105"/>
    </ligand>
</feature>
<feature type="chain" id="PRO_5035592986" description="Neutral ceramidase" evidence="8">
    <location>
        <begin position="25"/>
        <end position="722"/>
    </location>
</feature>
<dbReference type="GO" id="GO:0017040">
    <property type="term" value="F:N-acylsphingosine amidohydrolase activity"/>
    <property type="evidence" value="ECO:0007669"/>
    <property type="project" value="UniProtKB-UniRule"/>
</dbReference>
<feature type="domain" description="Neutral/alkaline non-lysosomal ceramidase C-terminal" evidence="10">
    <location>
        <begin position="536"/>
        <end position="641"/>
    </location>
</feature>
<dbReference type="EMBL" id="OC922703">
    <property type="protein sequence ID" value="CAD7654371.1"/>
    <property type="molecule type" value="Genomic_DNA"/>
</dbReference>
<name>A0A7R9QQB7_9ACAR</name>
<dbReference type="Proteomes" id="UP000728032">
    <property type="component" value="Unassembled WGS sequence"/>
</dbReference>
<dbReference type="InterPro" id="IPR031331">
    <property type="entry name" value="NEUT/ALK_ceramidase_C"/>
</dbReference>
<evidence type="ECO:0000256" key="2">
    <source>
        <dbReference type="ARBA" id="ARBA00011891"/>
    </source>
</evidence>
<gene>
    <name evidence="11" type="ORF">ONB1V03_LOCUS11018</name>
</gene>
<feature type="signal peptide" evidence="8">
    <location>
        <begin position="1"/>
        <end position="24"/>
    </location>
</feature>
<evidence type="ECO:0000313" key="12">
    <source>
        <dbReference type="Proteomes" id="UP000728032"/>
    </source>
</evidence>